<comment type="caution">
    <text evidence="1">The sequence shown here is derived from an EMBL/GenBank/DDBJ whole genome shotgun (WGS) entry which is preliminary data.</text>
</comment>
<dbReference type="OrthoDB" id="799116at2"/>
<proteinExistence type="predicted"/>
<dbReference type="Proteomes" id="UP000031246">
    <property type="component" value="Unassembled WGS sequence"/>
</dbReference>
<protein>
    <submittedName>
        <fullName evidence="1">Uncharacterized protein</fullName>
    </submittedName>
</protein>
<dbReference type="EMBL" id="JSYN01000027">
    <property type="protein sequence ID" value="KIA91659.1"/>
    <property type="molecule type" value="Genomic_DNA"/>
</dbReference>
<reference evidence="1 2" key="1">
    <citation type="submission" date="2014-10" db="EMBL/GenBank/DDBJ databases">
        <title>Pedobacter Kyungheensis.</title>
        <authorList>
            <person name="Anderson B.M."/>
            <person name="Newman J.D."/>
        </authorList>
    </citation>
    <scope>NUCLEOTIDE SEQUENCE [LARGE SCALE GENOMIC DNA]</scope>
    <source>
        <strain evidence="1 2">KACC 16221</strain>
    </source>
</reference>
<gene>
    <name evidence="1" type="ORF">OC25_20035</name>
</gene>
<dbReference type="RefSeq" id="WP_039479816.1">
    <property type="nucleotide sequence ID" value="NZ_JSYN01000027.1"/>
</dbReference>
<name>A0A0C1FUY7_9SPHI</name>
<evidence type="ECO:0000313" key="2">
    <source>
        <dbReference type="Proteomes" id="UP000031246"/>
    </source>
</evidence>
<accession>A0A0C1FUY7</accession>
<sequence>MVLSFEIIYVYHHHNRGQFIFAKLLTGESGFEVKDGIFGGIPIYNYVEMPRMLDENGEQRLDVFVFCPIEPMQKGNFVQGQCVELVLPNQ</sequence>
<keyword evidence="2" id="KW-1185">Reference proteome</keyword>
<organism evidence="1 2">
    <name type="scientific">Pedobacter kyungheensis</name>
    <dbReference type="NCBI Taxonomy" id="1069985"/>
    <lineage>
        <taxon>Bacteria</taxon>
        <taxon>Pseudomonadati</taxon>
        <taxon>Bacteroidota</taxon>
        <taxon>Sphingobacteriia</taxon>
        <taxon>Sphingobacteriales</taxon>
        <taxon>Sphingobacteriaceae</taxon>
        <taxon>Pedobacter</taxon>
    </lineage>
</organism>
<dbReference type="AlphaFoldDB" id="A0A0C1FUY7"/>
<evidence type="ECO:0000313" key="1">
    <source>
        <dbReference type="EMBL" id="KIA91659.1"/>
    </source>
</evidence>